<feature type="region of interest" description="Disordered" evidence="1">
    <location>
        <begin position="255"/>
        <end position="275"/>
    </location>
</feature>
<organism evidence="2">
    <name type="scientific">Tepidanaerobacter syntrophicus</name>
    <dbReference type="NCBI Taxonomy" id="224999"/>
    <lineage>
        <taxon>Bacteria</taxon>
        <taxon>Bacillati</taxon>
        <taxon>Bacillota</taxon>
        <taxon>Clostridia</taxon>
        <taxon>Thermosediminibacterales</taxon>
        <taxon>Tepidanaerobacteraceae</taxon>
        <taxon>Tepidanaerobacter</taxon>
    </lineage>
</organism>
<accession>A0A0U9HKJ4</accession>
<name>A0A0U9HKJ4_9FIRM</name>
<dbReference type="SUPFAM" id="SSF52096">
    <property type="entry name" value="ClpP/crotonase"/>
    <property type="match status" value="1"/>
</dbReference>
<dbReference type="PANTHER" id="PTHR35984">
    <property type="entry name" value="PERIPLASMIC SERINE PROTEASE"/>
    <property type="match status" value="1"/>
</dbReference>
<keyword evidence="3" id="KW-1185">Reference proteome</keyword>
<dbReference type="EMBL" id="DF976999">
    <property type="protein sequence ID" value="GAQ24591.1"/>
    <property type="molecule type" value="Genomic_DNA"/>
</dbReference>
<dbReference type="STRING" id="224999.GCA_001485475_00591"/>
<keyword evidence="2" id="KW-0645">Protease</keyword>
<dbReference type="RefSeq" id="WP_059031640.1">
    <property type="nucleotide sequence ID" value="NZ_DF976999.1"/>
</dbReference>
<dbReference type="InterPro" id="IPR002825">
    <property type="entry name" value="Pept_S49_ser-pept_pro"/>
</dbReference>
<dbReference type="Proteomes" id="UP000062160">
    <property type="component" value="Unassembled WGS sequence"/>
</dbReference>
<dbReference type="OrthoDB" id="9806253at2"/>
<keyword evidence="2" id="KW-0378">Hydrolase</keyword>
<dbReference type="InterPro" id="IPR029045">
    <property type="entry name" value="ClpP/crotonase-like_dom_sf"/>
</dbReference>
<evidence type="ECO:0000256" key="1">
    <source>
        <dbReference type="SAM" id="MobiDB-lite"/>
    </source>
</evidence>
<dbReference type="GO" id="GO:0006508">
    <property type="term" value="P:proteolysis"/>
    <property type="evidence" value="ECO:0007669"/>
    <property type="project" value="UniProtKB-KW"/>
</dbReference>
<dbReference type="GO" id="GO:0008233">
    <property type="term" value="F:peptidase activity"/>
    <property type="evidence" value="ECO:0007669"/>
    <property type="project" value="UniProtKB-KW"/>
</dbReference>
<dbReference type="Pfam" id="PF01972">
    <property type="entry name" value="SDH_protease"/>
    <property type="match status" value="1"/>
</dbReference>
<protein>
    <submittedName>
        <fullName evidence="2">Serine protease, ClpP class</fullName>
    </submittedName>
</protein>
<dbReference type="PANTHER" id="PTHR35984:SF1">
    <property type="entry name" value="PERIPLASMIC SERINE PROTEASE"/>
    <property type="match status" value="1"/>
</dbReference>
<dbReference type="Gene3D" id="3.90.226.10">
    <property type="entry name" value="2-enoyl-CoA Hydratase, Chain A, domain 1"/>
    <property type="match status" value="1"/>
</dbReference>
<evidence type="ECO:0000313" key="3">
    <source>
        <dbReference type="Proteomes" id="UP000062160"/>
    </source>
</evidence>
<evidence type="ECO:0000313" key="2">
    <source>
        <dbReference type="EMBL" id="GAQ24591.1"/>
    </source>
</evidence>
<dbReference type="GO" id="GO:0016020">
    <property type="term" value="C:membrane"/>
    <property type="evidence" value="ECO:0007669"/>
    <property type="project" value="InterPro"/>
</dbReference>
<dbReference type="NCBIfam" id="NF047768">
    <property type="entry name" value="Clp_like_SDH"/>
    <property type="match status" value="1"/>
</dbReference>
<dbReference type="AlphaFoldDB" id="A0A0U9HKJ4"/>
<sequence>MFLDILMLFFIISALQPMLTQAALRMSRQRLIARLEEKNKSRVITLIHRQETMSILGFPVMRYIDINDSERVIRAIQATDDNTPIDMILHTPGGVALAALQIARALKLHKGKVTVYVPHYAMSGGTLIALAADEIVMGKNAMLGPVDPQLGQYPAPSIVSVLKQKPIANISDETIIMADVARKAINQLRNSIINLLPDEHPMDEKESLADILTQGIWTHDFPINVDVAKGLGLNVSTDMSQEVFELMNLFPQPTQYTPSVEYGSTERRSQPRRPH</sequence>
<proteinExistence type="predicted"/>
<gene>
    <name evidence="2" type="ORF">TSYNT_5438</name>
</gene>
<reference evidence="2" key="1">
    <citation type="journal article" date="2016" name="Genome Announc.">
        <title>Draft Genome Sequence of the Syntrophic Lactate-Degrading Bacterium Tepidanaerobacter syntrophicus JLT.</title>
        <authorList>
            <person name="Matsuura N."/>
            <person name="Ohashi A."/>
            <person name="Tourlousse D.M."/>
            <person name="Sekiguchi Y."/>
        </authorList>
    </citation>
    <scope>NUCLEOTIDE SEQUENCE [LARGE SCALE GENOMIC DNA]</scope>
    <source>
        <strain evidence="2">JL</strain>
    </source>
</reference>